<evidence type="ECO:0000259" key="2">
    <source>
        <dbReference type="Pfam" id="PF18607"/>
    </source>
</evidence>
<dbReference type="InterPro" id="IPR027417">
    <property type="entry name" value="P-loop_NTPase"/>
</dbReference>
<evidence type="ECO:0000259" key="1">
    <source>
        <dbReference type="Pfam" id="PF13614"/>
    </source>
</evidence>
<feature type="domain" description="ParA helix turn helix" evidence="2">
    <location>
        <begin position="35"/>
        <end position="126"/>
    </location>
</feature>
<dbReference type="SUPFAM" id="SSF52540">
    <property type="entry name" value="P-loop containing nucleoside triphosphate hydrolases"/>
    <property type="match status" value="1"/>
</dbReference>
<dbReference type="AlphaFoldDB" id="F9S4V7"/>
<dbReference type="Proteomes" id="UP000004605">
    <property type="component" value="Unassembled WGS sequence"/>
</dbReference>
<keyword evidence="4" id="KW-1185">Reference proteome</keyword>
<dbReference type="InterPro" id="IPR025669">
    <property type="entry name" value="AAA_dom"/>
</dbReference>
<comment type="caution">
    <text evidence="3">The sequence shown here is derived from an EMBL/GenBank/DDBJ whole genome shotgun (WGS) entry which is preliminary data.</text>
</comment>
<evidence type="ECO:0000313" key="4">
    <source>
        <dbReference type="Proteomes" id="UP000004605"/>
    </source>
</evidence>
<evidence type="ECO:0000313" key="3">
    <source>
        <dbReference type="EMBL" id="EGU36351.1"/>
    </source>
</evidence>
<organism evidence="3 4">
    <name type="scientific">Vibrio ichthyoenteri ATCC 700023</name>
    <dbReference type="NCBI Taxonomy" id="870968"/>
    <lineage>
        <taxon>Bacteria</taxon>
        <taxon>Pseudomonadati</taxon>
        <taxon>Pseudomonadota</taxon>
        <taxon>Gammaproteobacteria</taxon>
        <taxon>Vibrionales</taxon>
        <taxon>Vibrionaceae</taxon>
        <taxon>Vibrio</taxon>
    </lineage>
</organism>
<dbReference type="Gene3D" id="3.40.50.300">
    <property type="entry name" value="P-loop containing nucleotide triphosphate hydrolases"/>
    <property type="match status" value="1"/>
</dbReference>
<protein>
    <submittedName>
        <fullName evidence="3">Plasmid partition protein A</fullName>
    </submittedName>
</protein>
<dbReference type="Pfam" id="PF18607">
    <property type="entry name" value="HTH_54"/>
    <property type="match status" value="1"/>
</dbReference>
<dbReference type="RefSeq" id="WP_006713542.1">
    <property type="nucleotide sequence ID" value="NZ_AFWF01000212.1"/>
</dbReference>
<dbReference type="InterPro" id="IPR041250">
    <property type="entry name" value="HTH_54"/>
</dbReference>
<proteinExistence type="predicted"/>
<dbReference type="Pfam" id="PF13614">
    <property type="entry name" value="AAA_31"/>
    <property type="match status" value="1"/>
</dbReference>
<gene>
    <name evidence="3" type="ORF">VII00023_00700</name>
</gene>
<feature type="domain" description="AAA" evidence="1">
    <location>
        <begin position="131"/>
        <end position="299"/>
    </location>
</feature>
<dbReference type="EMBL" id="AFWF01000212">
    <property type="protein sequence ID" value="EGU36351.1"/>
    <property type="molecule type" value="Genomic_DNA"/>
</dbReference>
<name>F9S4V7_9VIBR</name>
<dbReference type="PANTHER" id="PTHR13696">
    <property type="entry name" value="P-LOOP CONTAINING NUCLEOSIDE TRIPHOSPHATE HYDROLASE"/>
    <property type="match status" value="1"/>
</dbReference>
<dbReference type="PANTHER" id="PTHR13696:SF98">
    <property type="entry name" value="PLASMID PARTITION PROTEIN A"/>
    <property type="match status" value="1"/>
</dbReference>
<dbReference type="CDD" id="cd02042">
    <property type="entry name" value="ParAB_family"/>
    <property type="match status" value="1"/>
</dbReference>
<sequence>MQHYGIKAIMLHVLGFLTSMEAMLNSELKTVSKRANQMLSSLSYEIKSQREEFEQDKFHLVFSKASVAKLPGLTRAIVDKAMSEMEGNGYIFEKRPAGSAEKYALTVENIIDVYAHRGFLKYRNRFDDAFVVFVTNLKGGVSKTVSTVSLAHALRTHPHLIKEDLRVLVIDLDPQSSATMFLNHESSIGSVDNTAAQAMLQNVTVDELIDDFIIPSIVKGVDVMPASIEDAFIASKWDELCGEYLKGENSLEVLKNNVISKLKGHYDFIFVDSGPHLDAFLMNSLVSADVLMTPVPPAQVDFHSTLKYLTRLPELEFILKESGASICIKANIGFMSKLANKADHKLCLSLAKEVFGRNMLDATLPRLDGFERCGESFDTVISANPSTYVGSSEALKKAKESAEDFAKAFFDRIELIRLEVS</sequence>
<accession>F9S4V7</accession>
<dbReference type="InterPro" id="IPR050678">
    <property type="entry name" value="DNA_Partitioning_ATPase"/>
</dbReference>
<reference evidence="3 4" key="1">
    <citation type="journal article" date="2012" name="Int. J. Syst. Evol. Microbiol.">
        <title>Vibrio caribbeanicus sp. nov., isolated from the marine sponge Scleritoderma cyanea.</title>
        <authorList>
            <person name="Hoffmann M."/>
            <person name="Monday S.R."/>
            <person name="Allard M.W."/>
            <person name="Strain E.A."/>
            <person name="Whittaker P."/>
            <person name="Naum M."/>
            <person name="McCarthy P.J."/>
            <person name="Lopez J.V."/>
            <person name="Fischer M."/>
            <person name="Brown E.W."/>
        </authorList>
    </citation>
    <scope>NUCLEOTIDE SEQUENCE [LARGE SCALE GENOMIC DNA]</scope>
    <source>
        <strain evidence="3 4">ATCC 700023</strain>
    </source>
</reference>
<dbReference type="Gene3D" id="1.10.1660.30">
    <property type="match status" value="1"/>
</dbReference>